<dbReference type="GO" id="GO:0031418">
    <property type="term" value="F:L-ascorbic acid binding"/>
    <property type="evidence" value="ECO:0007669"/>
    <property type="project" value="InterPro"/>
</dbReference>
<organism evidence="15 16">
    <name type="scientific">Phytophthora cactorum</name>
    <dbReference type="NCBI Taxonomy" id="29920"/>
    <lineage>
        <taxon>Eukaryota</taxon>
        <taxon>Sar</taxon>
        <taxon>Stramenopiles</taxon>
        <taxon>Oomycota</taxon>
        <taxon>Peronosporomycetes</taxon>
        <taxon>Peronosporales</taxon>
        <taxon>Peronosporaceae</taxon>
        <taxon>Phytophthora</taxon>
    </lineage>
</organism>
<dbReference type="Gene3D" id="2.60.40.780">
    <property type="entry name" value="von Hippel-Lindau disease tumour suppressor, beta domain"/>
    <property type="match status" value="1"/>
</dbReference>
<dbReference type="InterPro" id="IPR006620">
    <property type="entry name" value="Pro_4_hyd_alph"/>
</dbReference>
<dbReference type="GO" id="GO:0004656">
    <property type="term" value="F:procollagen-proline 4-dioxygenase activity"/>
    <property type="evidence" value="ECO:0007669"/>
    <property type="project" value="TreeGrafter"/>
</dbReference>
<dbReference type="InterPro" id="IPR036208">
    <property type="entry name" value="VHL_sf"/>
</dbReference>
<reference evidence="14" key="3">
    <citation type="submission" date="2021-01" db="EMBL/GenBank/DDBJ databases">
        <title>Phytophthora aleatoria, a newly-described species from Pinus radiata is distinct from Phytophthora cactorum isolates based on comparative genomics.</title>
        <authorList>
            <person name="Mcdougal R."/>
            <person name="Panda P."/>
            <person name="Williams N."/>
            <person name="Studholme D.J."/>
        </authorList>
    </citation>
    <scope>NUCLEOTIDE SEQUENCE</scope>
    <source>
        <strain evidence="14">NZFS 3830</strain>
    </source>
</reference>
<evidence type="ECO:0000313" key="15">
    <source>
        <dbReference type="EMBL" id="RAW39889.1"/>
    </source>
</evidence>
<reference evidence="15 16" key="1">
    <citation type="submission" date="2018-01" db="EMBL/GenBank/DDBJ databases">
        <title>Draft genome of the strawberry crown rot pathogen Phytophthora cactorum.</title>
        <authorList>
            <person name="Armitage A.D."/>
            <person name="Lysoe E."/>
            <person name="Nellist C.F."/>
            <person name="Harrison R.J."/>
            <person name="Brurberg M.B."/>
        </authorList>
    </citation>
    <scope>NUCLEOTIDE SEQUENCE [LARGE SCALE GENOMIC DNA]</scope>
    <source>
        <strain evidence="15 16">10300</strain>
    </source>
</reference>
<keyword evidence="2" id="KW-0479">Metal-binding</keyword>
<dbReference type="EMBL" id="RCMG01000007">
    <property type="protein sequence ID" value="KAG2868852.1"/>
    <property type="molecule type" value="Genomic_DNA"/>
</dbReference>
<dbReference type="Proteomes" id="UP000251314">
    <property type="component" value="Unassembled WGS sequence"/>
</dbReference>
<dbReference type="GO" id="GO:0005506">
    <property type="term" value="F:iron ion binding"/>
    <property type="evidence" value="ECO:0007669"/>
    <property type="project" value="InterPro"/>
</dbReference>
<reference evidence="9" key="2">
    <citation type="submission" date="2018-10" db="EMBL/GenBank/DDBJ databases">
        <title>Effector identification in a new, highly contiguous assembly of the strawberry crown rot pathogen Phytophthora cactorum.</title>
        <authorList>
            <person name="Armitage A.D."/>
            <person name="Nellist C.F."/>
            <person name="Bates H."/>
            <person name="Vickerstaff R.J."/>
            <person name="Harrison R.J."/>
        </authorList>
    </citation>
    <scope>NUCLEOTIDE SEQUENCE</scope>
    <source>
        <strain evidence="9">15-7</strain>
        <strain evidence="10">4032</strain>
        <strain evidence="11">4040</strain>
        <strain evidence="12">P415</strain>
        <strain evidence="13">P421</strain>
    </source>
</reference>
<dbReference type="PANTHER" id="PTHR10869">
    <property type="entry name" value="PROLYL 4-HYDROXYLASE ALPHA SUBUNIT"/>
    <property type="match status" value="1"/>
</dbReference>
<feature type="compositionally biased region" description="Low complexity" evidence="6">
    <location>
        <begin position="508"/>
        <end position="524"/>
    </location>
</feature>
<dbReference type="Proteomes" id="UP000736787">
    <property type="component" value="Unassembled WGS sequence"/>
</dbReference>
<comment type="caution">
    <text evidence="15">The sequence shown here is derived from an EMBL/GenBank/DDBJ whole genome shotgun (WGS) entry which is preliminary data.</text>
</comment>
<name>A0A329STD1_9STRA</name>
<evidence type="ECO:0000256" key="2">
    <source>
        <dbReference type="ARBA" id="ARBA00022723"/>
    </source>
</evidence>
<evidence type="ECO:0000313" key="12">
    <source>
        <dbReference type="EMBL" id="KAG2993931.1"/>
    </source>
</evidence>
<dbReference type="PANTHER" id="PTHR10869:SF226">
    <property type="entry name" value="PROLYL 4-HYDROXYLASE ALPHA SUBUNIT DOMAIN-CONTAINING PROTEIN"/>
    <property type="match status" value="1"/>
</dbReference>
<dbReference type="SMART" id="SM00702">
    <property type="entry name" value="P4Hc"/>
    <property type="match status" value="1"/>
</dbReference>
<dbReference type="Gene3D" id="2.60.120.620">
    <property type="entry name" value="q2cbj1_9rhob like domain"/>
    <property type="match status" value="1"/>
</dbReference>
<accession>A0A329STD1</accession>
<evidence type="ECO:0000256" key="7">
    <source>
        <dbReference type="SAM" id="SignalP"/>
    </source>
</evidence>
<dbReference type="PROSITE" id="PS51471">
    <property type="entry name" value="FE2OG_OXY"/>
    <property type="match status" value="1"/>
</dbReference>
<dbReference type="InterPro" id="IPR037140">
    <property type="entry name" value="VHL_beta_dom_sf"/>
</dbReference>
<evidence type="ECO:0000256" key="3">
    <source>
        <dbReference type="ARBA" id="ARBA00022964"/>
    </source>
</evidence>
<dbReference type="EMBL" id="RCML01000066">
    <property type="protein sequence ID" value="KAG2993931.1"/>
    <property type="molecule type" value="Genomic_DNA"/>
</dbReference>
<evidence type="ECO:0000256" key="5">
    <source>
        <dbReference type="ARBA" id="ARBA00023004"/>
    </source>
</evidence>
<dbReference type="Proteomes" id="UP000774804">
    <property type="component" value="Unassembled WGS sequence"/>
</dbReference>
<keyword evidence="16" id="KW-1185">Reference proteome</keyword>
<dbReference type="OrthoDB" id="420380at2759"/>
<dbReference type="Proteomes" id="UP000760860">
    <property type="component" value="Unassembled WGS sequence"/>
</dbReference>
<dbReference type="EMBL" id="JAENGZ010000029">
    <property type="protein sequence ID" value="KAG6972799.1"/>
    <property type="molecule type" value="Genomic_DNA"/>
</dbReference>
<keyword evidence="3" id="KW-0223">Dioxygenase</keyword>
<sequence length="541" mass="59886">MGKSARVGGFLLLLSALALGYTFWEELLSAREMLQLTYEHRSLSADRDAPLKSVTVYRNGYSTGGVQMQLSAELLASRRGEGELAAYLSQFVAVEGLHESVAQESEDSDESKEKDYDVPGVLADRVFNGRGELLQSYADIMSGDRLYLVALGLHFVWPFVELGHRVTVTSKASPTKEPVIIESISESPRTFRLHNFFSGEEADKLIERTLEIDDPSNKLQQSTVGANDSKKKKQKSKHRTSDNAFDTISETAVSIRRRVFDVLSLGDFQEEMADGLQLLRYQQKQAYIAHEDYFPVGAAKDFNFDPHKGGSNRFATVFLYLSDVPRGGQTVFPLAEMPEGLPAEYRHPPNSAQDYEAAGAELFEPGSWEMDMVRKCSTKLASYPSKGGAVLFYSQKPNGELDPMSLHGGCPVLEGTKWGANLWVWNRRRHGLDSDDTSCTVSFTNPTSREVGLYWSSTLMTTLEADGGSIDYNSFTGHQWVIKDGEEVLLEYLVDAEDGKKQSVSVPLAKKQAAAPPKANTAAKAKVKVEASDRVKTKDEL</sequence>
<dbReference type="InterPro" id="IPR045054">
    <property type="entry name" value="P4HA-like"/>
</dbReference>
<dbReference type="VEuPathDB" id="FungiDB:PC110_g3869"/>
<dbReference type="Proteomes" id="UP000688947">
    <property type="component" value="Unassembled WGS sequence"/>
</dbReference>
<feature type="domain" description="Fe2OG dioxygenase" evidence="8">
    <location>
        <begin position="272"/>
        <end position="426"/>
    </location>
</feature>
<dbReference type="Pfam" id="PF13640">
    <property type="entry name" value="2OG-FeII_Oxy_3"/>
    <property type="match status" value="1"/>
</dbReference>
<gene>
    <name evidence="14" type="ORF">JG687_00001249</name>
    <name evidence="15" type="ORF">PC110_g3869</name>
    <name evidence="9" type="ORF">PC113_g718</name>
    <name evidence="10" type="ORF">PC115_g1034</name>
    <name evidence="11" type="ORF">PC117_g1256</name>
    <name evidence="12" type="ORF">PC118_g3749</name>
    <name evidence="13" type="ORF">PC129_g2621</name>
</gene>
<dbReference type="EMBL" id="RCMV01000049">
    <property type="protein sequence ID" value="KAG3226783.1"/>
    <property type="molecule type" value="Genomic_DNA"/>
</dbReference>
<evidence type="ECO:0000313" key="13">
    <source>
        <dbReference type="EMBL" id="KAG3226783.1"/>
    </source>
</evidence>
<dbReference type="FunFam" id="2.60.120.620:FF:000017">
    <property type="entry name" value="Transmembrane prolyl 4-hydroxylase"/>
    <property type="match status" value="1"/>
</dbReference>
<keyword evidence="4" id="KW-0560">Oxidoreductase</keyword>
<keyword evidence="5" id="KW-0408">Iron</keyword>
<dbReference type="EMBL" id="MJFZ01000057">
    <property type="protein sequence ID" value="RAW39889.1"/>
    <property type="molecule type" value="Genomic_DNA"/>
</dbReference>
<dbReference type="STRING" id="29920.A0A329STD1"/>
<feature type="region of interest" description="Disordered" evidence="6">
    <location>
        <begin position="216"/>
        <end position="243"/>
    </location>
</feature>
<feature type="compositionally biased region" description="Basic and acidic residues" evidence="6">
    <location>
        <begin position="527"/>
        <end position="541"/>
    </location>
</feature>
<evidence type="ECO:0000256" key="1">
    <source>
        <dbReference type="ARBA" id="ARBA00001961"/>
    </source>
</evidence>
<feature type="compositionally biased region" description="Polar residues" evidence="6">
    <location>
        <begin position="217"/>
        <end position="226"/>
    </location>
</feature>
<dbReference type="InterPro" id="IPR044862">
    <property type="entry name" value="Pro_4_hyd_alph_FE2OG_OXY"/>
</dbReference>
<evidence type="ECO:0000313" key="10">
    <source>
        <dbReference type="EMBL" id="KAG2943145.1"/>
    </source>
</evidence>
<evidence type="ECO:0000313" key="9">
    <source>
        <dbReference type="EMBL" id="KAG2868852.1"/>
    </source>
</evidence>
<feature type="region of interest" description="Disordered" evidence="6">
    <location>
        <begin position="508"/>
        <end position="541"/>
    </location>
</feature>
<dbReference type="EMBL" id="RCMI01000012">
    <property type="protein sequence ID" value="KAG2943145.1"/>
    <property type="molecule type" value="Genomic_DNA"/>
</dbReference>
<dbReference type="Proteomes" id="UP000697107">
    <property type="component" value="Unassembled WGS sequence"/>
</dbReference>
<dbReference type="EMBL" id="RCMK01000014">
    <property type="protein sequence ID" value="KAG2954411.1"/>
    <property type="molecule type" value="Genomic_DNA"/>
</dbReference>
<evidence type="ECO:0000256" key="6">
    <source>
        <dbReference type="SAM" id="MobiDB-lite"/>
    </source>
</evidence>
<evidence type="ECO:0000259" key="8">
    <source>
        <dbReference type="PROSITE" id="PS51471"/>
    </source>
</evidence>
<dbReference type="SUPFAM" id="SSF49468">
    <property type="entry name" value="VHL"/>
    <property type="match status" value="1"/>
</dbReference>
<keyword evidence="7" id="KW-0732">Signal</keyword>
<dbReference type="Proteomes" id="UP000735874">
    <property type="component" value="Unassembled WGS sequence"/>
</dbReference>
<protein>
    <recommendedName>
        <fullName evidence="8">Fe2OG dioxygenase domain-containing protein</fullName>
    </recommendedName>
</protein>
<evidence type="ECO:0000313" key="16">
    <source>
        <dbReference type="Proteomes" id="UP000251314"/>
    </source>
</evidence>
<feature type="signal peptide" evidence="7">
    <location>
        <begin position="1"/>
        <end position="20"/>
    </location>
</feature>
<feature type="chain" id="PRO_5040068017" description="Fe2OG dioxygenase domain-containing protein" evidence="7">
    <location>
        <begin position="21"/>
        <end position="541"/>
    </location>
</feature>
<evidence type="ECO:0000313" key="11">
    <source>
        <dbReference type="EMBL" id="KAG2954411.1"/>
    </source>
</evidence>
<dbReference type="AlphaFoldDB" id="A0A329STD1"/>
<evidence type="ECO:0000313" key="14">
    <source>
        <dbReference type="EMBL" id="KAG6972799.1"/>
    </source>
</evidence>
<dbReference type="InterPro" id="IPR005123">
    <property type="entry name" value="Oxoglu/Fe-dep_dioxygenase_dom"/>
</dbReference>
<evidence type="ECO:0000256" key="4">
    <source>
        <dbReference type="ARBA" id="ARBA00023002"/>
    </source>
</evidence>
<dbReference type="GO" id="GO:0005783">
    <property type="term" value="C:endoplasmic reticulum"/>
    <property type="evidence" value="ECO:0007669"/>
    <property type="project" value="TreeGrafter"/>
</dbReference>
<comment type="cofactor">
    <cofactor evidence="1">
        <name>L-ascorbate</name>
        <dbReference type="ChEBI" id="CHEBI:38290"/>
    </cofactor>
</comment>
<proteinExistence type="predicted"/>